<protein>
    <submittedName>
        <fullName evidence="1">Uncharacterized protein</fullName>
    </submittedName>
</protein>
<dbReference type="AlphaFoldDB" id="A0AAW9DTN2"/>
<gene>
    <name evidence="1" type="ORF">SIL87_12150</name>
</gene>
<dbReference type="RefSeq" id="WP_319614426.1">
    <property type="nucleotide sequence ID" value="NZ_JAWXYB010000018.1"/>
</dbReference>
<comment type="caution">
    <text evidence="1">The sequence shown here is derived from an EMBL/GenBank/DDBJ whole genome shotgun (WGS) entry which is preliminary data.</text>
</comment>
<reference evidence="1 2" key="1">
    <citation type="submission" date="2023-11" db="EMBL/GenBank/DDBJ databases">
        <title>MicrobeMod: A computational toolkit for identifying prokaryotic methylation and restriction-modification with nanopore sequencing.</title>
        <authorList>
            <person name="Crits-Christoph A."/>
            <person name="Kang S.C."/>
            <person name="Lee H."/>
            <person name="Ostrov N."/>
        </authorList>
    </citation>
    <scope>NUCLEOTIDE SEQUENCE [LARGE SCALE GENOMIC DNA]</scope>
    <source>
        <strain evidence="1 2">DSMZ 700</strain>
    </source>
</reference>
<name>A0AAW9DTN2_ACIAO</name>
<keyword evidence="2" id="KW-1185">Reference proteome</keyword>
<evidence type="ECO:0000313" key="1">
    <source>
        <dbReference type="EMBL" id="MDX5931520.1"/>
    </source>
</evidence>
<proteinExistence type="predicted"/>
<sequence>MPPTRKPSALVILSGGGFTFETKCLLASIGGDFRFVYLATEYWGTLGTIL</sequence>
<evidence type="ECO:0000313" key="2">
    <source>
        <dbReference type="Proteomes" id="UP001279553"/>
    </source>
</evidence>
<organism evidence="1 2">
    <name type="scientific">Acidiphilium acidophilum</name>
    <name type="common">Thiobacillus acidophilus</name>
    <dbReference type="NCBI Taxonomy" id="76588"/>
    <lineage>
        <taxon>Bacteria</taxon>
        <taxon>Pseudomonadati</taxon>
        <taxon>Pseudomonadota</taxon>
        <taxon>Alphaproteobacteria</taxon>
        <taxon>Acetobacterales</taxon>
        <taxon>Acidocellaceae</taxon>
        <taxon>Acidiphilium</taxon>
    </lineage>
</organism>
<accession>A0AAW9DTN2</accession>
<dbReference type="EMBL" id="JAWXYB010000018">
    <property type="protein sequence ID" value="MDX5931520.1"/>
    <property type="molecule type" value="Genomic_DNA"/>
</dbReference>
<dbReference type="Proteomes" id="UP001279553">
    <property type="component" value="Unassembled WGS sequence"/>
</dbReference>